<gene>
    <name evidence="4" type="ORF">GCM10012287_04580</name>
</gene>
<sequence length="399" mass="44679">MTVSSCPITNGLPTFRERPFDPPDTVRNLQGEQPISRMTFPDGVKGWLVTGYNQGREILADHRRFSSDIKYKHMAFPSDRPADLEAGIPGLMEHMDPPEHTRIRRRLTGQFTLRRMRQLTPRIEQITADYADAMTRKGPPADLVHDYALPVSSQVICELLGVPFGHRDRFEGNSEKLLRLEIEPEEARAALGDITELVGTLLQIKKKDPADDVFSVLATADDISEPEMIGATLMLLVAGHVTTANTLALGTYALLSNPEQLAMLRADESLTEGTVEELLRYLTVVHIGVQRTPIEDVEIDGVTLPAGEPVLIHLPSMNRDPDQYADPDQFDITRKKAHLTFSHGIHQCLGQQLARLELRIGFSTLLQRFPELRLAEPPENIPMRSDMAVYGVHHLPVTW</sequence>
<comment type="caution">
    <text evidence="4">The sequence shown here is derived from an EMBL/GenBank/DDBJ whole genome shotgun (WGS) entry which is preliminary data.</text>
</comment>
<evidence type="ECO:0000256" key="2">
    <source>
        <dbReference type="RuleBase" id="RU000461"/>
    </source>
</evidence>
<evidence type="ECO:0000256" key="3">
    <source>
        <dbReference type="SAM" id="MobiDB-lite"/>
    </source>
</evidence>
<organism evidence="4 5">
    <name type="scientific">Streptomyces daqingensis</name>
    <dbReference type="NCBI Taxonomy" id="1472640"/>
    <lineage>
        <taxon>Bacteria</taxon>
        <taxon>Bacillati</taxon>
        <taxon>Actinomycetota</taxon>
        <taxon>Actinomycetes</taxon>
        <taxon>Kitasatosporales</taxon>
        <taxon>Streptomycetaceae</taxon>
        <taxon>Streptomyces</taxon>
    </lineage>
</organism>
<dbReference type="PANTHER" id="PTHR46696">
    <property type="entry name" value="P450, PUTATIVE (EUROFUNG)-RELATED"/>
    <property type="match status" value="1"/>
</dbReference>
<proteinExistence type="inferred from homology"/>
<dbReference type="PRINTS" id="PR00359">
    <property type="entry name" value="BP450"/>
</dbReference>
<dbReference type="InterPro" id="IPR001128">
    <property type="entry name" value="Cyt_P450"/>
</dbReference>
<evidence type="ECO:0000256" key="1">
    <source>
        <dbReference type="ARBA" id="ARBA00010617"/>
    </source>
</evidence>
<reference evidence="5" key="1">
    <citation type="journal article" date="2019" name="Int. J. Syst. Evol. Microbiol.">
        <title>The Global Catalogue of Microorganisms (GCM) 10K type strain sequencing project: providing services to taxonomists for standard genome sequencing and annotation.</title>
        <authorList>
            <consortium name="The Broad Institute Genomics Platform"/>
            <consortium name="The Broad Institute Genome Sequencing Center for Infectious Disease"/>
            <person name="Wu L."/>
            <person name="Ma J."/>
        </authorList>
    </citation>
    <scope>NUCLEOTIDE SEQUENCE [LARGE SCALE GENOMIC DNA]</scope>
    <source>
        <strain evidence="5">CGMCC 4.7178</strain>
    </source>
</reference>
<dbReference type="CDD" id="cd11030">
    <property type="entry name" value="CYP105-like"/>
    <property type="match status" value="1"/>
</dbReference>
<feature type="compositionally biased region" description="Polar residues" evidence="3">
    <location>
        <begin position="1"/>
        <end position="12"/>
    </location>
</feature>
<dbReference type="PROSITE" id="PS00086">
    <property type="entry name" value="CYTOCHROME_P450"/>
    <property type="match status" value="1"/>
</dbReference>
<dbReference type="PRINTS" id="PR00385">
    <property type="entry name" value="P450"/>
</dbReference>
<dbReference type="SUPFAM" id="SSF48264">
    <property type="entry name" value="Cytochrome P450"/>
    <property type="match status" value="1"/>
</dbReference>
<name>A0ABQ2LT94_9ACTN</name>
<keyword evidence="2" id="KW-0349">Heme</keyword>
<dbReference type="Proteomes" id="UP000631535">
    <property type="component" value="Unassembled WGS sequence"/>
</dbReference>
<dbReference type="PANTHER" id="PTHR46696:SF1">
    <property type="entry name" value="CYTOCHROME P450 YJIB-RELATED"/>
    <property type="match status" value="1"/>
</dbReference>
<evidence type="ECO:0000313" key="5">
    <source>
        <dbReference type="Proteomes" id="UP000631535"/>
    </source>
</evidence>
<dbReference type="Gene3D" id="1.10.630.10">
    <property type="entry name" value="Cytochrome P450"/>
    <property type="match status" value="1"/>
</dbReference>
<comment type="similarity">
    <text evidence="1 2">Belongs to the cytochrome P450 family.</text>
</comment>
<dbReference type="InterPro" id="IPR036396">
    <property type="entry name" value="Cyt_P450_sf"/>
</dbReference>
<dbReference type="InterPro" id="IPR002397">
    <property type="entry name" value="Cyt_P450_B"/>
</dbReference>
<keyword evidence="2" id="KW-0479">Metal-binding</keyword>
<keyword evidence="2" id="KW-0408">Iron</keyword>
<protein>
    <submittedName>
        <fullName evidence="4">Cytochrome P450</fullName>
    </submittedName>
</protein>
<feature type="region of interest" description="Disordered" evidence="3">
    <location>
        <begin position="1"/>
        <end position="32"/>
    </location>
</feature>
<keyword evidence="2" id="KW-0560">Oxidoreductase</keyword>
<evidence type="ECO:0000313" key="4">
    <source>
        <dbReference type="EMBL" id="GGO42817.1"/>
    </source>
</evidence>
<keyword evidence="5" id="KW-1185">Reference proteome</keyword>
<dbReference type="EMBL" id="BMMP01000001">
    <property type="protein sequence ID" value="GGO42817.1"/>
    <property type="molecule type" value="Genomic_DNA"/>
</dbReference>
<dbReference type="InterPro" id="IPR017972">
    <property type="entry name" value="Cyt_P450_CS"/>
</dbReference>
<accession>A0ABQ2LT94</accession>
<keyword evidence="2" id="KW-0503">Monooxygenase</keyword>
<dbReference type="Pfam" id="PF00067">
    <property type="entry name" value="p450"/>
    <property type="match status" value="1"/>
</dbReference>